<dbReference type="OrthoDB" id="936124at2"/>
<sequence length="304" mass="34231">MRHCLAFFVFFLFSFMLLGQDSVLTVVAQPGDGIFSILRKQGIHPKKYFGAFLELNEGHIKNGSELKQGWPYKIPMAPDSFKNMGRAVSLPDGTETPLFDVELAKLDLKSEELKNAVYYLVVEDKVQNDFITTMATNLASRLLVNGAKVYVIKNESVSDDTANAFSRAQQYVDVVNKRYLKNQGKYQRLLILRANGSLESKSLDVSFYHYDGSDEGERLAENLKAIFGRYSKKVGKVSDAPGVFVDNQSLFLARNMLPPITVLSLSDAVTTPARHLVRKDQRALTRWIANGMLQDYADIEIEDR</sequence>
<dbReference type="HOGENOM" id="CLU_060525_0_0_10"/>
<dbReference type="PROSITE" id="PS51782">
    <property type="entry name" value="LYSM"/>
    <property type="match status" value="1"/>
</dbReference>
<dbReference type="Proteomes" id="UP000032726">
    <property type="component" value="Chromosome"/>
</dbReference>
<dbReference type="KEGG" id="mlt:VC82_1002"/>
<evidence type="ECO:0000259" key="1">
    <source>
        <dbReference type="PROSITE" id="PS51782"/>
    </source>
</evidence>
<keyword evidence="3" id="KW-1185">Reference proteome</keyword>
<evidence type="ECO:0000313" key="3">
    <source>
        <dbReference type="Proteomes" id="UP000032726"/>
    </source>
</evidence>
<organism evidence="2 3">
    <name type="scientific">Flagellimonas lutaonensis</name>
    <dbReference type="NCBI Taxonomy" id="516051"/>
    <lineage>
        <taxon>Bacteria</taxon>
        <taxon>Pseudomonadati</taxon>
        <taxon>Bacteroidota</taxon>
        <taxon>Flavobacteriia</taxon>
        <taxon>Flavobacteriales</taxon>
        <taxon>Flavobacteriaceae</taxon>
        <taxon>Flagellimonas</taxon>
    </lineage>
</organism>
<dbReference type="EMBL" id="CP011071">
    <property type="protein sequence ID" value="AKA34650.1"/>
    <property type="molecule type" value="Genomic_DNA"/>
</dbReference>
<dbReference type="RefSeq" id="WP_052698917.1">
    <property type="nucleotide sequence ID" value="NZ_CP011071.1"/>
</dbReference>
<dbReference type="AlphaFoldDB" id="A0A0D5YQU0"/>
<name>A0A0D5YQU0_9FLAO</name>
<evidence type="ECO:0000313" key="2">
    <source>
        <dbReference type="EMBL" id="AKA34650.1"/>
    </source>
</evidence>
<dbReference type="STRING" id="516051.VC82_1002"/>
<proteinExistence type="predicted"/>
<protein>
    <submittedName>
        <fullName evidence="2">Putative cell wall biosynthesis related protein</fullName>
    </submittedName>
</protein>
<reference evidence="2 3" key="1">
    <citation type="submission" date="2015-03" db="EMBL/GenBank/DDBJ databases">
        <title>Complete genome sequence of Muricauda lutaonensis CC-HSB-11T, isolated from a coastal hot spring.</title>
        <authorList>
            <person name="Kim K.M."/>
        </authorList>
    </citation>
    <scope>NUCLEOTIDE SEQUENCE [LARGE SCALE GENOMIC DNA]</scope>
    <source>
        <strain evidence="2 3">CC-HSB-11</strain>
    </source>
</reference>
<dbReference type="InterPro" id="IPR018392">
    <property type="entry name" value="LysM"/>
</dbReference>
<gene>
    <name evidence="2" type="ORF">VC82_1002</name>
</gene>
<accession>A0A0D5YQU0</accession>
<feature type="domain" description="LysM" evidence="1">
    <location>
        <begin position="24"/>
        <end position="74"/>
    </location>
</feature>